<proteinExistence type="predicted"/>
<sequence>MAVDRTSKSTRGSNVTTSSRSRASSSGKSSSNNEEEYHVFILEEGKYGFLNSKDSTWRNYIQFLRNQHPLLKLFMASPHHPQSFASRLMEFWSVFSVMFFMVIALNIFFFTEDENPMTELRDLLFGFAFDNAAHHAGEANAEAMDEHFETFLRSVVTVIIVSPYSMLVRSAFACLCCRKHNLCVSAVTSMGSMVLFITSIIGGCLLCAATYFIFDLTGNQTETKATVAECFEEFIYTQAVDWAVFCCGTAVSFFFIPSWKGILCCPSFFWFGGRRIPAKPKCPCLHTCCCETLRASFAMGGQSYLDDRADWYENHVDGDCEFCLDNWRHMERVVGEDGVAQLQMVNNNEAIRGSSRDGGGVV</sequence>
<feature type="transmembrane region" description="Helical" evidence="2">
    <location>
        <begin position="193"/>
        <end position="214"/>
    </location>
</feature>
<keyword evidence="2" id="KW-0472">Membrane</keyword>
<feature type="transmembrane region" description="Helical" evidence="2">
    <location>
        <begin position="91"/>
        <end position="111"/>
    </location>
</feature>
<evidence type="ECO:0000256" key="2">
    <source>
        <dbReference type="SAM" id="Phobius"/>
    </source>
</evidence>
<keyword evidence="2" id="KW-1133">Transmembrane helix</keyword>
<gene>
    <name evidence="3" type="ORF">TeGR_g5563</name>
</gene>
<reference evidence="3 4" key="1">
    <citation type="journal article" date="2023" name="Commun. Biol.">
        <title>Genome analysis of Parmales, the sister group of diatoms, reveals the evolutionary specialization of diatoms from phago-mixotrophs to photoautotrophs.</title>
        <authorList>
            <person name="Ban H."/>
            <person name="Sato S."/>
            <person name="Yoshikawa S."/>
            <person name="Yamada K."/>
            <person name="Nakamura Y."/>
            <person name="Ichinomiya M."/>
            <person name="Sato N."/>
            <person name="Blanc-Mathieu R."/>
            <person name="Endo H."/>
            <person name="Kuwata A."/>
            <person name="Ogata H."/>
        </authorList>
    </citation>
    <scope>NUCLEOTIDE SEQUENCE [LARGE SCALE GENOMIC DNA]</scope>
</reference>
<dbReference type="Proteomes" id="UP001165060">
    <property type="component" value="Unassembled WGS sequence"/>
</dbReference>
<feature type="region of interest" description="Disordered" evidence="1">
    <location>
        <begin position="1"/>
        <end position="31"/>
    </location>
</feature>
<evidence type="ECO:0000256" key="1">
    <source>
        <dbReference type="SAM" id="MobiDB-lite"/>
    </source>
</evidence>
<comment type="caution">
    <text evidence="3">The sequence shown here is derived from an EMBL/GenBank/DDBJ whole genome shotgun (WGS) entry which is preliminary data.</text>
</comment>
<organism evidence="3 4">
    <name type="scientific">Tetraparma gracilis</name>
    <dbReference type="NCBI Taxonomy" id="2962635"/>
    <lineage>
        <taxon>Eukaryota</taxon>
        <taxon>Sar</taxon>
        <taxon>Stramenopiles</taxon>
        <taxon>Ochrophyta</taxon>
        <taxon>Bolidophyceae</taxon>
        <taxon>Parmales</taxon>
        <taxon>Triparmaceae</taxon>
        <taxon>Tetraparma</taxon>
    </lineage>
</organism>
<protein>
    <submittedName>
        <fullName evidence="3">Uncharacterized protein</fullName>
    </submittedName>
</protein>
<accession>A0ABQ6N6B0</accession>
<evidence type="ECO:0000313" key="4">
    <source>
        <dbReference type="Proteomes" id="UP001165060"/>
    </source>
</evidence>
<evidence type="ECO:0000313" key="3">
    <source>
        <dbReference type="EMBL" id="GMI41218.1"/>
    </source>
</evidence>
<keyword evidence="4" id="KW-1185">Reference proteome</keyword>
<feature type="compositionally biased region" description="Low complexity" evidence="1">
    <location>
        <begin position="18"/>
        <end position="31"/>
    </location>
</feature>
<feature type="transmembrane region" description="Helical" evidence="2">
    <location>
        <begin position="242"/>
        <end position="271"/>
    </location>
</feature>
<keyword evidence="2" id="KW-0812">Transmembrane</keyword>
<feature type="transmembrane region" description="Helical" evidence="2">
    <location>
        <begin position="151"/>
        <end position="172"/>
    </location>
</feature>
<dbReference type="EMBL" id="BRYB01002205">
    <property type="protein sequence ID" value="GMI41218.1"/>
    <property type="molecule type" value="Genomic_DNA"/>
</dbReference>
<name>A0ABQ6N6B0_9STRA</name>